<gene>
    <name evidence="6" type="ORF">CCMP2556_LOCUS21016</name>
</gene>
<feature type="region of interest" description="Disordered" evidence="4">
    <location>
        <begin position="53"/>
        <end position="121"/>
    </location>
</feature>
<organism evidence="6 7">
    <name type="scientific">Durusdinium trenchii</name>
    <dbReference type="NCBI Taxonomy" id="1381693"/>
    <lineage>
        <taxon>Eukaryota</taxon>
        <taxon>Sar</taxon>
        <taxon>Alveolata</taxon>
        <taxon>Dinophyceae</taxon>
        <taxon>Suessiales</taxon>
        <taxon>Symbiodiniaceae</taxon>
        <taxon>Durusdinium</taxon>
    </lineage>
</organism>
<feature type="compositionally biased region" description="Basic and acidic residues" evidence="4">
    <location>
        <begin position="72"/>
        <end position="84"/>
    </location>
</feature>
<proteinExistence type="predicted"/>
<evidence type="ECO:0000313" key="7">
    <source>
        <dbReference type="Proteomes" id="UP001642484"/>
    </source>
</evidence>
<evidence type="ECO:0000259" key="5">
    <source>
        <dbReference type="Pfam" id="PF00176"/>
    </source>
</evidence>
<feature type="domain" description="SNF2 N-terminal" evidence="5">
    <location>
        <begin position="304"/>
        <end position="620"/>
    </location>
</feature>
<dbReference type="Pfam" id="PF00176">
    <property type="entry name" value="SNF2-rel_dom"/>
    <property type="match status" value="1"/>
</dbReference>
<dbReference type="Gene3D" id="3.40.50.10810">
    <property type="entry name" value="Tandem AAA-ATPase domain"/>
    <property type="match status" value="1"/>
</dbReference>
<reference evidence="6 7" key="1">
    <citation type="submission" date="2024-02" db="EMBL/GenBank/DDBJ databases">
        <authorList>
            <person name="Chen Y."/>
            <person name="Shah S."/>
            <person name="Dougan E. K."/>
            <person name="Thang M."/>
            <person name="Chan C."/>
        </authorList>
    </citation>
    <scope>NUCLEOTIDE SEQUENCE [LARGE SCALE GENOMIC DNA]</scope>
</reference>
<dbReference type="Proteomes" id="UP001642484">
    <property type="component" value="Unassembled WGS sequence"/>
</dbReference>
<dbReference type="InterPro" id="IPR038718">
    <property type="entry name" value="SNF2-like_sf"/>
</dbReference>
<name>A0ABP0LJI8_9DINO</name>
<dbReference type="PANTHER" id="PTHR45626">
    <property type="entry name" value="TRANSCRIPTION TERMINATION FACTOR 2-RELATED"/>
    <property type="match status" value="1"/>
</dbReference>
<evidence type="ECO:0000256" key="2">
    <source>
        <dbReference type="ARBA" id="ARBA00022801"/>
    </source>
</evidence>
<keyword evidence="2" id="KW-0378">Hydrolase</keyword>
<evidence type="ECO:0000256" key="1">
    <source>
        <dbReference type="ARBA" id="ARBA00022741"/>
    </source>
</evidence>
<accession>A0ABP0LJI8</accession>
<comment type="caution">
    <text evidence="6">The sequence shown here is derived from an EMBL/GenBank/DDBJ whole genome shotgun (WGS) entry which is preliminary data.</text>
</comment>
<dbReference type="InterPro" id="IPR027417">
    <property type="entry name" value="P-loop_NTPase"/>
</dbReference>
<protein>
    <recommendedName>
        <fullName evidence="5">SNF2 N-terminal domain-containing protein</fullName>
    </recommendedName>
</protein>
<keyword evidence="1" id="KW-0547">Nucleotide-binding</keyword>
<dbReference type="PANTHER" id="PTHR45626:SF26">
    <property type="entry name" value="FAMILY HELICASE, PUTATIVE (AFU_ORTHOLOGUE AFUA_2G09120)-RELATED"/>
    <property type="match status" value="1"/>
</dbReference>
<feature type="compositionally biased region" description="Low complexity" evidence="4">
    <location>
        <begin position="108"/>
        <end position="119"/>
    </location>
</feature>
<evidence type="ECO:0000256" key="3">
    <source>
        <dbReference type="ARBA" id="ARBA00022840"/>
    </source>
</evidence>
<evidence type="ECO:0000256" key="4">
    <source>
        <dbReference type="SAM" id="MobiDB-lite"/>
    </source>
</evidence>
<dbReference type="EMBL" id="CAXAMN010012525">
    <property type="protein sequence ID" value="CAK9038405.1"/>
    <property type="molecule type" value="Genomic_DNA"/>
</dbReference>
<evidence type="ECO:0000313" key="6">
    <source>
        <dbReference type="EMBL" id="CAK9038405.1"/>
    </source>
</evidence>
<keyword evidence="7" id="KW-1185">Reference proteome</keyword>
<sequence length="681" mass="75949">MDDEALANLLSLLEGSAVPEDTARTALRQAGGSVELAICRIFAGRDAHLPSGVIDIDEESSPGRKKRRKAEKRAERTSKMESKVPKSPKSSTLHSSAAKKPSLEGMPSEETQAASESEAVPLRSQLQGRRLLFDTDTKELKMGNGWLHAPEDCWTSVDLDLGGLAWSKDVLLKDPPCLKLSSGEAKASKGSRGEMHCASEMGLRPQFAGKLQDSIKKLGGDVALKRDLLQPLFATMLSEVRYPPSSLSFSWRARSVDFNLLRRPAPADLMGPLPERPFKLLDNGSDAPADQPPHFQAYPLRPEQQRSLQWMLSRENLQDVDEGHLVEWRRFWTSWERSFIEGTEEDQLVPGALVQIHSDAQGPFFFQDHSVEAASLQSLHGEVLPIVAGPDHVHVKFGRSYSCVKCPKQELNFVDSGEIRPGTRVMLRPELKAPAFGWGGVTHSMVGIFLRHQDSTTVIIKWPTHPNWKGKRAEIRRVDAYDSNDKVPLVLDLRIRAAFPVRGGILADKIGYGKTATTIALIDHQLQQPLPEIPEADRGNFLPAKGTLIIVPSNLFEQWINEFSKFIWDGRPLRQQMKGGWSPINCPMKIFAMVNVSPLSRAKARDIANADVVICSYRLLYSPIYLNRRQELCGGSELSTLPDRVRALLHGKKMPSGRKDVKVHVTDWEERDFSEVWLSVA</sequence>
<keyword evidence="3" id="KW-0067">ATP-binding</keyword>
<dbReference type="InterPro" id="IPR050628">
    <property type="entry name" value="SNF2_RAD54_helicase_TF"/>
</dbReference>
<dbReference type="SUPFAM" id="SSF52540">
    <property type="entry name" value="P-loop containing nucleoside triphosphate hydrolases"/>
    <property type="match status" value="1"/>
</dbReference>
<dbReference type="InterPro" id="IPR000330">
    <property type="entry name" value="SNF2_N"/>
</dbReference>